<dbReference type="InterPro" id="IPR018958">
    <property type="entry name" value="Knr4/Smi1-like_dom"/>
</dbReference>
<accession>A0ABW1GSS5</accession>
<dbReference type="SUPFAM" id="SSF160631">
    <property type="entry name" value="SMI1/KNR4-like"/>
    <property type="match status" value="1"/>
</dbReference>
<dbReference type="InterPro" id="IPR037883">
    <property type="entry name" value="Knr4/Smi1-like_sf"/>
</dbReference>
<comment type="caution">
    <text evidence="2">The sequence shown here is derived from an EMBL/GenBank/DDBJ whole genome shotgun (WGS) entry which is preliminary data.</text>
</comment>
<reference evidence="3" key="1">
    <citation type="journal article" date="2019" name="Int. J. Syst. Evol. Microbiol.">
        <title>The Global Catalogue of Microorganisms (GCM) 10K type strain sequencing project: providing services to taxonomists for standard genome sequencing and annotation.</title>
        <authorList>
            <consortium name="The Broad Institute Genomics Platform"/>
            <consortium name="The Broad Institute Genome Sequencing Center for Infectious Disease"/>
            <person name="Wu L."/>
            <person name="Ma J."/>
        </authorList>
    </citation>
    <scope>NUCLEOTIDE SEQUENCE [LARGE SCALE GENOMIC DNA]</scope>
    <source>
        <strain evidence="3">JCM 4147</strain>
    </source>
</reference>
<dbReference type="EMBL" id="JBHSPU010000020">
    <property type="protein sequence ID" value="MFC5916609.1"/>
    <property type="molecule type" value="Genomic_DNA"/>
</dbReference>
<dbReference type="SMART" id="SM00860">
    <property type="entry name" value="SMI1_KNR4"/>
    <property type="match status" value="1"/>
</dbReference>
<organism evidence="2 3">
    <name type="scientific">Streptomyces pulveraceus</name>
    <dbReference type="NCBI Taxonomy" id="68258"/>
    <lineage>
        <taxon>Bacteria</taxon>
        <taxon>Bacillati</taxon>
        <taxon>Actinomycetota</taxon>
        <taxon>Actinomycetes</taxon>
        <taxon>Kitasatosporales</taxon>
        <taxon>Streptomycetaceae</taxon>
        <taxon>Streptomyces</taxon>
    </lineage>
</organism>
<dbReference type="Proteomes" id="UP001596200">
    <property type="component" value="Unassembled WGS sequence"/>
</dbReference>
<evidence type="ECO:0000313" key="2">
    <source>
        <dbReference type="EMBL" id="MFC5916609.1"/>
    </source>
</evidence>
<gene>
    <name evidence="2" type="ORF">ACFP1B_24765</name>
</gene>
<evidence type="ECO:0000259" key="1">
    <source>
        <dbReference type="SMART" id="SM00860"/>
    </source>
</evidence>
<keyword evidence="3" id="KW-1185">Reference proteome</keyword>
<name>A0ABW1GSS5_9ACTN</name>
<dbReference type="Gene3D" id="3.40.1580.10">
    <property type="entry name" value="SMI1/KNR4-like"/>
    <property type="match status" value="1"/>
</dbReference>
<evidence type="ECO:0000313" key="3">
    <source>
        <dbReference type="Proteomes" id="UP001596200"/>
    </source>
</evidence>
<sequence>MKPDLTLLRDLVDASPGFGRGPAAAVPEALIGAAEARVGPLPASYRWWLARYGHGRAGDADIATVGPADAVDDDMYEAVTAGWRLTGDRLCFAVEPDCGDTYHFALDRSGEAGAGEYPVVCRDGADGSEYPVAESFAGFLAVRAARLRGLRDGPNPAVARLWRSTPGVLLDNGVHVYGPQCTGERNETFEVSRYAPDWVLVGDDGGGDGFFMRRHGRDRTSVHRLGLGAIRADVEAEGELVTGDLLGWLRAGGPLPGRAGDGGRWALSSNCRLPCDVRPDDRSSKTGPRG</sequence>
<protein>
    <submittedName>
        <fullName evidence="2">SMI1/KNR4 family protein</fullName>
    </submittedName>
</protein>
<dbReference type="Pfam" id="PF09346">
    <property type="entry name" value="SMI1_KNR4"/>
    <property type="match status" value="1"/>
</dbReference>
<dbReference type="RefSeq" id="WP_344506504.1">
    <property type="nucleotide sequence ID" value="NZ_BAAATU010000001.1"/>
</dbReference>
<feature type="domain" description="Knr4/Smi1-like" evidence="1">
    <location>
        <begin position="25"/>
        <end position="251"/>
    </location>
</feature>
<proteinExistence type="predicted"/>